<evidence type="ECO:0000313" key="9">
    <source>
        <dbReference type="Proteomes" id="UP000194154"/>
    </source>
</evidence>
<dbReference type="GO" id="GO:0003700">
    <property type="term" value="F:DNA-binding transcription factor activity"/>
    <property type="evidence" value="ECO:0007669"/>
    <property type="project" value="InterPro"/>
</dbReference>
<dbReference type="PANTHER" id="PTHR33164:SF56">
    <property type="entry name" value="HTH-TYPE TRANSCRIPTIONAL REGULATOR MHQR"/>
    <property type="match status" value="1"/>
</dbReference>
<keyword evidence="1" id="KW-0678">Repressor</keyword>
<evidence type="ECO:0000256" key="1">
    <source>
        <dbReference type="ARBA" id="ARBA00022491"/>
    </source>
</evidence>
<sequence length="134" mass="15844">MSKYKHEVSDMVLLNELQQEIDEIFDLISDNFNLSKEEYIVMVALWEKGPMPMKALDEYLNIKPYKRTRFYNTLVENGWIKKVRPADDERTVIIYYNEEKLPIKEEIVNCACESLKGKKDQMKAHFDAIMEICG</sequence>
<name>A0A1W7AD50_9STAP</name>
<evidence type="ECO:0000256" key="2">
    <source>
        <dbReference type="ARBA" id="ARBA00023015"/>
    </source>
</evidence>
<accession>A0A1W7AD50</accession>
<dbReference type="Proteomes" id="UP000194154">
    <property type="component" value="Chromosome"/>
</dbReference>
<evidence type="ECO:0000313" key="8">
    <source>
        <dbReference type="EMBL" id="ARQ07481.1"/>
    </source>
</evidence>
<dbReference type="InterPro" id="IPR010166">
    <property type="entry name" value="SarA/Rot_dom"/>
</dbReference>
<dbReference type="InterPro" id="IPR036390">
    <property type="entry name" value="WH_DNA-bd_sf"/>
</dbReference>
<keyword evidence="5" id="KW-0010">Activator</keyword>
<dbReference type="Pfam" id="PF22381">
    <property type="entry name" value="Staph_reg_Sar_Rot"/>
    <property type="match status" value="1"/>
</dbReference>
<dbReference type="RefSeq" id="WP_086043035.1">
    <property type="nucleotide sequence ID" value="NZ_CBCRZA010000004.1"/>
</dbReference>
<dbReference type="OrthoDB" id="288929at2"/>
<keyword evidence="4" id="KW-0238">DNA-binding</keyword>
<dbReference type="InterPro" id="IPR055166">
    <property type="entry name" value="Transc_reg_Sar_Rot_HTH"/>
</dbReference>
<dbReference type="AlphaFoldDB" id="A0A1W7AD50"/>
<keyword evidence="2" id="KW-0805">Transcription regulation</keyword>
<dbReference type="GO" id="GO:0006950">
    <property type="term" value="P:response to stress"/>
    <property type="evidence" value="ECO:0007669"/>
    <property type="project" value="TreeGrafter"/>
</dbReference>
<dbReference type="InterPro" id="IPR039422">
    <property type="entry name" value="MarR/SlyA-like"/>
</dbReference>
<reference evidence="8 9" key="1">
    <citation type="journal article" date="2017" name="Int. J. Syst. Evol. Microbiol.">
        <title>Macrococcus canis sp. nov., a skin bacterium associated with infections in dogs.</title>
        <authorList>
            <person name="Gobeli Brawand S."/>
            <person name="Cotting K."/>
            <person name="Gomez-Sanz E."/>
            <person name="Collaud A."/>
            <person name="Thomann A."/>
            <person name="Brodard I."/>
            <person name="Rodriguez-Campos S."/>
            <person name="Strauss C."/>
            <person name="Perreten V."/>
        </authorList>
    </citation>
    <scope>NUCLEOTIDE SEQUENCE [LARGE SCALE GENOMIC DNA]</scope>
    <source>
        <strain evidence="8 9">KM45013</strain>
    </source>
</reference>
<dbReference type="Gene3D" id="1.10.10.10">
    <property type="entry name" value="Winged helix-like DNA-binding domain superfamily/Winged helix DNA-binding domain"/>
    <property type="match status" value="1"/>
</dbReference>
<evidence type="ECO:0000256" key="6">
    <source>
        <dbReference type="ARBA" id="ARBA00023163"/>
    </source>
</evidence>
<dbReference type="InterPro" id="IPR036388">
    <property type="entry name" value="WH-like_DNA-bd_sf"/>
</dbReference>
<dbReference type="GO" id="GO:0003677">
    <property type="term" value="F:DNA binding"/>
    <property type="evidence" value="ECO:0007669"/>
    <property type="project" value="UniProtKB-KW"/>
</dbReference>
<dbReference type="GeneID" id="35295947"/>
<organism evidence="8 9">
    <name type="scientific">Macrococcoides canis</name>
    <dbReference type="NCBI Taxonomy" id="1855823"/>
    <lineage>
        <taxon>Bacteria</taxon>
        <taxon>Bacillati</taxon>
        <taxon>Bacillota</taxon>
        <taxon>Bacilli</taxon>
        <taxon>Bacillales</taxon>
        <taxon>Staphylococcaceae</taxon>
        <taxon>Macrococcoides</taxon>
    </lineage>
</organism>
<dbReference type="KEGG" id="mcak:MCCS_18520"/>
<evidence type="ECO:0000256" key="4">
    <source>
        <dbReference type="ARBA" id="ARBA00023125"/>
    </source>
</evidence>
<protein>
    <submittedName>
        <fullName evidence="8">HTH-type transcriptional regulator rot</fullName>
    </submittedName>
</protein>
<feature type="domain" description="Transcriptional regulator SarA/SarZ/Rot-like helix-turn-helix" evidence="7">
    <location>
        <begin position="24"/>
        <end position="107"/>
    </location>
</feature>
<dbReference type="NCBIfam" id="TIGR01889">
    <property type="entry name" value="Staph_reg_Sar"/>
    <property type="match status" value="1"/>
</dbReference>
<dbReference type="STRING" id="1855823.MCCS_18520"/>
<proteinExistence type="predicted"/>
<keyword evidence="3" id="KW-0843">Virulence</keyword>
<evidence type="ECO:0000256" key="5">
    <source>
        <dbReference type="ARBA" id="ARBA00023159"/>
    </source>
</evidence>
<keyword evidence="6" id="KW-0804">Transcription</keyword>
<evidence type="ECO:0000256" key="3">
    <source>
        <dbReference type="ARBA" id="ARBA00023026"/>
    </source>
</evidence>
<keyword evidence="9" id="KW-1185">Reference proteome</keyword>
<gene>
    <name evidence="8" type="primary">rot</name>
    <name evidence="8" type="ORF">MCCS_18520</name>
</gene>
<dbReference type="EMBL" id="CP021059">
    <property type="protein sequence ID" value="ARQ07481.1"/>
    <property type="molecule type" value="Genomic_DNA"/>
</dbReference>
<evidence type="ECO:0000259" key="7">
    <source>
        <dbReference type="Pfam" id="PF22381"/>
    </source>
</evidence>
<dbReference type="SUPFAM" id="SSF46785">
    <property type="entry name" value="Winged helix' DNA-binding domain"/>
    <property type="match status" value="1"/>
</dbReference>
<dbReference type="PANTHER" id="PTHR33164">
    <property type="entry name" value="TRANSCRIPTIONAL REGULATOR, MARR FAMILY"/>
    <property type="match status" value="1"/>
</dbReference>